<dbReference type="AlphaFoldDB" id="A0A1F6BXF7"/>
<feature type="signal peptide" evidence="1">
    <location>
        <begin position="1"/>
        <end position="19"/>
    </location>
</feature>
<proteinExistence type="predicted"/>
<comment type="caution">
    <text evidence="2">The sequence shown here is derived from an EMBL/GenBank/DDBJ whole genome shotgun (WGS) entry which is preliminary data.</text>
</comment>
<name>A0A1F6BXF7_9BACT</name>
<protein>
    <recommendedName>
        <fullName evidence="4">DUF4136 domain-containing protein</fullName>
    </recommendedName>
</protein>
<organism evidence="2 3">
    <name type="scientific">Candidatus Kaiserbacteria bacterium RIFCSPHIGHO2_01_FULL_46_22</name>
    <dbReference type="NCBI Taxonomy" id="1798475"/>
    <lineage>
        <taxon>Bacteria</taxon>
        <taxon>Candidatus Kaiseribacteriota</taxon>
    </lineage>
</organism>
<dbReference type="EMBL" id="MFKO01000005">
    <property type="protein sequence ID" value="OGG41645.1"/>
    <property type="molecule type" value="Genomic_DNA"/>
</dbReference>
<dbReference type="Proteomes" id="UP000176322">
    <property type="component" value="Unassembled WGS sequence"/>
</dbReference>
<evidence type="ECO:0000256" key="1">
    <source>
        <dbReference type="SAM" id="SignalP"/>
    </source>
</evidence>
<evidence type="ECO:0008006" key="4">
    <source>
        <dbReference type="Google" id="ProtNLM"/>
    </source>
</evidence>
<evidence type="ECO:0000313" key="2">
    <source>
        <dbReference type="EMBL" id="OGG41645.1"/>
    </source>
</evidence>
<sequence>MRALVALLIAIFFAPVAFAANLHLDFRTFKVRSHFHESAASLKWNEKIFPFEWAFRYGTSYEEMSEQPHRRFGGHYVMVTTGCGTALQCGVLVDRRTGRIMDKLPLATTGYDYRANSNLLVVNPTDAETLANRESYYDKVTYYYVWTTTGWKLLAEEKWPESPQVSTVEDVSGLEQVINDKRKIPIPVLRRSKLQTLFEQADQ</sequence>
<accession>A0A1F6BXF7</accession>
<feature type="chain" id="PRO_5009523172" description="DUF4136 domain-containing protein" evidence="1">
    <location>
        <begin position="20"/>
        <end position="203"/>
    </location>
</feature>
<reference evidence="2 3" key="1">
    <citation type="journal article" date="2016" name="Nat. Commun.">
        <title>Thousands of microbial genomes shed light on interconnected biogeochemical processes in an aquifer system.</title>
        <authorList>
            <person name="Anantharaman K."/>
            <person name="Brown C.T."/>
            <person name="Hug L.A."/>
            <person name="Sharon I."/>
            <person name="Castelle C.J."/>
            <person name="Probst A.J."/>
            <person name="Thomas B.C."/>
            <person name="Singh A."/>
            <person name="Wilkins M.J."/>
            <person name="Karaoz U."/>
            <person name="Brodie E.L."/>
            <person name="Williams K.H."/>
            <person name="Hubbard S.S."/>
            <person name="Banfield J.F."/>
        </authorList>
    </citation>
    <scope>NUCLEOTIDE SEQUENCE [LARGE SCALE GENOMIC DNA]</scope>
</reference>
<keyword evidence="1" id="KW-0732">Signal</keyword>
<gene>
    <name evidence="2" type="ORF">A2837_00695</name>
</gene>
<evidence type="ECO:0000313" key="3">
    <source>
        <dbReference type="Proteomes" id="UP000176322"/>
    </source>
</evidence>